<comment type="caution">
    <text evidence="1">The sequence shown here is derived from an EMBL/GenBank/DDBJ whole genome shotgun (WGS) entry which is preliminary data.</text>
</comment>
<sequence>MKRGAAQGRTLHRPTFAARARGIASDLRECVGEAEVNRDDLREIARRADALADELEGAQK</sequence>
<dbReference type="EMBL" id="JAGINP010000002">
    <property type="protein sequence ID" value="MBP2291024.1"/>
    <property type="molecule type" value="Genomic_DNA"/>
</dbReference>
<gene>
    <name evidence="1" type="ORF">J2851_000766</name>
</gene>
<reference evidence="1 2" key="1">
    <citation type="submission" date="2021-03" db="EMBL/GenBank/DDBJ databases">
        <title>Genomic Encyclopedia of Type Strains, Phase III (KMG-III): the genomes of soil and plant-associated and newly described type strains.</title>
        <authorList>
            <person name="Whitman W."/>
        </authorList>
    </citation>
    <scope>NUCLEOTIDE SEQUENCE [LARGE SCALE GENOMIC DNA]</scope>
    <source>
        <strain evidence="1 2">IMMIB AFH-6</strain>
    </source>
</reference>
<proteinExistence type="predicted"/>
<dbReference type="RefSeq" id="WP_209764235.1">
    <property type="nucleotide sequence ID" value="NZ_JAGINP010000002.1"/>
</dbReference>
<evidence type="ECO:0000313" key="2">
    <source>
        <dbReference type="Proteomes" id="UP000781958"/>
    </source>
</evidence>
<protein>
    <submittedName>
        <fullName evidence="1">Uncharacterized protein</fullName>
    </submittedName>
</protein>
<evidence type="ECO:0000313" key="1">
    <source>
        <dbReference type="EMBL" id="MBP2291024.1"/>
    </source>
</evidence>
<accession>A0ABS4SEM5</accession>
<dbReference type="Proteomes" id="UP000781958">
    <property type="component" value="Unassembled WGS sequence"/>
</dbReference>
<name>A0ABS4SEM5_9PROT</name>
<organism evidence="1 2">
    <name type="scientific">Azospirillum rugosum</name>
    <dbReference type="NCBI Taxonomy" id="416170"/>
    <lineage>
        <taxon>Bacteria</taxon>
        <taxon>Pseudomonadati</taxon>
        <taxon>Pseudomonadota</taxon>
        <taxon>Alphaproteobacteria</taxon>
        <taxon>Rhodospirillales</taxon>
        <taxon>Azospirillaceae</taxon>
        <taxon>Azospirillum</taxon>
    </lineage>
</organism>
<keyword evidence="2" id="KW-1185">Reference proteome</keyword>